<dbReference type="GO" id="GO:0005524">
    <property type="term" value="F:ATP binding"/>
    <property type="evidence" value="ECO:0007669"/>
    <property type="project" value="UniProtKB-KW"/>
</dbReference>
<dbReference type="GO" id="GO:0008237">
    <property type="term" value="F:metallopeptidase activity"/>
    <property type="evidence" value="ECO:0007669"/>
    <property type="project" value="UniProtKB-KW"/>
</dbReference>
<comment type="cofactor">
    <cofactor evidence="1">
        <name>Zn(2+)</name>
        <dbReference type="ChEBI" id="CHEBI:29105"/>
    </cofactor>
</comment>
<gene>
    <name evidence="7" type="ORF">PGLA1383_LOCUS19294</name>
</gene>
<dbReference type="AlphaFoldDB" id="A0A813EJI7"/>
<keyword evidence="3" id="KW-0547">Nucleotide-binding</keyword>
<dbReference type="InterPro" id="IPR050928">
    <property type="entry name" value="ATP-dep_Zn_Metalloprotease"/>
</dbReference>
<protein>
    <submittedName>
        <fullName evidence="7">Uncharacterized protein</fullName>
    </submittedName>
</protein>
<dbReference type="GO" id="GO:0005745">
    <property type="term" value="C:m-AAA complex"/>
    <property type="evidence" value="ECO:0007669"/>
    <property type="project" value="TreeGrafter"/>
</dbReference>
<dbReference type="OrthoDB" id="1413014at2759"/>
<evidence type="ECO:0000256" key="1">
    <source>
        <dbReference type="ARBA" id="ARBA00001947"/>
    </source>
</evidence>
<keyword evidence="8" id="KW-1185">Reference proteome</keyword>
<dbReference type="Proteomes" id="UP000654075">
    <property type="component" value="Unassembled WGS sequence"/>
</dbReference>
<evidence type="ECO:0000256" key="3">
    <source>
        <dbReference type="ARBA" id="ARBA00022741"/>
    </source>
</evidence>
<dbReference type="EMBL" id="CAJNNV010012686">
    <property type="protein sequence ID" value="CAE8600994.1"/>
    <property type="molecule type" value="Genomic_DNA"/>
</dbReference>
<evidence type="ECO:0000313" key="7">
    <source>
        <dbReference type="EMBL" id="CAE8600994.1"/>
    </source>
</evidence>
<keyword evidence="5" id="KW-0067">ATP-binding</keyword>
<accession>A0A813EJI7</accession>
<dbReference type="GO" id="GO:0034982">
    <property type="term" value="P:mitochondrial protein processing"/>
    <property type="evidence" value="ECO:0007669"/>
    <property type="project" value="TreeGrafter"/>
</dbReference>
<evidence type="ECO:0000256" key="4">
    <source>
        <dbReference type="ARBA" id="ARBA00022833"/>
    </source>
</evidence>
<keyword evidence="6" id="KW-0482">Metalloprotease</keyword>
<dbReference type="PANTHER" id="PTHR43655:SF2">
    <property type="entry name" value="AFG3 LIKE MATRIX AAA PEPTIDASE SUBUNIT 2, ISOFORM A"/>
    <property type="match status" value="1"/>
</dbReference>
<evidence type="ECO:0000256" key="2">
    <source>
        <dbReference type="ARBA" id="ARBA00022723"/>
    </source>
</evidence>
<proteinExistence type="predicted"/>
<name>A0A813EJI7_POLGL</name>
<dbReference type="PANTHER" id="PTHR43655">
    <property type="entry name" value="ATP-DEPENDENT PROTEASE"/>
    <property type="match status" value="1"/>
</dbReference>
<reference evidence="7" key="1">
    <citation type="submission" date="2021-02" db="EMBL/GenBank/DDBJ databases">
        <authorList>
            <person name="Dougan E. K."/>
            <person name="Rhodes N."/>
            <person name="Thang M."/>
            <person name="Chan C."/>
        </authorList>
    </citation>
    <scope>NUCLEOTIDE SEQUENCE</scope>
</reference>
<sequence length="126" mass="14337">MGLFAGIGAFMVYMFLNREVEEEDEITIQEMLREYLMKGYVEKIQIVNKSFCRVHLRPDAPNNKSLNIQLGTPEAFEAKLEAVQLELGIPIMDQVPIQYVSETDFLSELLPYLPSLLILIPLLGCS</sequence>
<keyword evidence="6" id="KW-0378">Hydrolase</keyword>
<organism evidence="7 8">
    <name type="scientific">Polarella glacialis</name>
    <name type="common">Dinoflagellate</name>
    <dbReference type="NCBI Taxonomy" id="89957"/>
    <lineage>
        <taxon>Eukaryota</taxon>
        <taxon>Sar</taxon>
        <taxon>Alveolata</taxon>
        <taxon>Dinophyceae</taxon>
        <taxon>Suessiales</taxon>
        <taxon>Suessiaceae</taxon>
        <taxon>Polarella</taxon>
    </lineage>
</organism>
<comment type="caution">
    <text evidence="7">The sequence shown here is derived from an EMBL/GenBank/DDBJ whole genome shotgun (WGS) entry which is preliminary data.</text>
</comment>
<dbReference type="Gene3D" id="3.40.1690.20">
    <property type="match status" value="1"/>
</dbReference>
<keyword evidence="4" id="KW-0862">Zinc</keyword>
<keyword evidence="6" id="KW-0645">Protease</keyword>
<evidence type="ECO:0000313" key="8">
    <source>
        <dbReference type="Proteomes" id="UP000654075"/>
    </source>
</evidence>
<evidence type="ECO:0000256" key="6">
    <source>
        <dbReference type="ARBA" id="ARBA00023049"/>
    </source>
</evidence>
<evidence type="ECO:0000256" key="5">
    <source>
        <dbReference type="ARBA" id="ARBA00022840"/>
    </source>
</evidence>
<keyword evidence="2" id="KW-0479">Metal-binding</keyword>
<dbReference type="GO" id="GO:0046872">
    <property type="term" value="F:metal ion binding"/>
    <property type="evidence" value="ECO:0007669"/>
    <property type="project" value="UniProtKB-KW"/>
</dbReference>